<name>A0A498S9L7_ACAVI</name>
<dbReference type="PRINTS" id="PR01262">
    <property type="entry name" value="INNEXIN"/>
</dbReference>
<dbReference type="GO" id="GO:0034220">
    <property type="term" value="P:monoatomic ion transmembrane transport"/>
    <property type="evidence" value="ECO:0007669"/>
    <property type="project" value="UniProtKB-KW"/>
</dbReference>
<dbReference type="PANTHER" id="PTHR11893:SF20">
    <property type="entry name" value="INNEXIN-3"/>
    <property type="match status" value="1"/>
</dbReference>
<keyword evidence="5 12" id="KW-0812">Transmembrane</keyword>
<feature type="transmembrane region" description="Helical" evidence="12">
    <location>
        <begin position="104"/>
        <end position="123"/>
    </location>
</feature>
<dbReference type="EMBL" id="UPTC01000448">
    <property type="protein sequence ID" value="VBB28658.1"/>
    <property type="molecule type" value="Genomic_DNA"/>
</dbReference>
<keyword evidence="6" id="KW-0303">Gap junction</keyword>
<keyword evidence="4" id="KW-1003">Cell membrane</keyword>
<dbReference type="GO" id="GO:0005921">
    <property type="term" value="C:gap junction"/>
    <property type="evidence" value="ECO:0007669"/>
    <property type="project" value="UniProtKB-SubCell"/>
</dbReference>
<evidence type="ECO:0000256" key="3">
    <source>
        <dbReference type="ARBA" id="ARBA00022448"/>
    </source>
</evidence>
<evidence type="ECO:0000256" key="7">
    <source>
        <dbReference type="ARBA" id="ARBA00022949"/>
    </source>
</evidence>
<evidence type="ECO:0000256" key="8">
    <source>
        <dbReference type="ARBA" id="ARBA00022989"/>
    </source>
</evidence>
<feature type="compositionally biased region" description="Polar residues" evidence="13">
    <location>
        <begin position="361"/>
        <end position="371"/>
    </location>
</feature>
<dbReference type="OrthoDB" id="5867527at2759"/>
<keyword evidence="7" id="KW-0965">Cell junction</keyword>
<keyword evidence="10 12" id="KW-0472">Membrane</keyword>
<keyword evidence="8 12" id="KW-1133">Transmembrane helix</keyword>
<evidence type="ECO:0000256" key="12">
    <source>
        <dbReference type="RuleBase" id="RU010713"/>
    </source>
</evidence>
<evidence type="ECO:0000256" key="4">
    <source>
        <dbReference type="ARBA" id="ARBA00022475"/>
    </source>
</evidence>
<evidence type="ECO:0000256" key="11">
    <source>
        <dbReference type="ARBA" id="ARBA00023303"/>
    </source>
</evidence>
<evidence type="ECO:0000256" key="1">
    <source>
        <dbReference type="ARBA" id="ARBA00004610"/>
    </source>
</evidence>
<evidence type="ECO:0000256" key="6">
    <source>
        <dbReference type="ARBA" id="ARBA00022868"/>
    </source>
</evidence>
<feature type="region of interest" description="Disordered" evidence="13">
    <location>
        <begin position="361"/>
        <end position="380"/>
    </location>
</feature>
<dbReference type="STRING" id="6277.A0A498S9L7"/>
<dbReference type="PROSITE" id="PS51013">
    <property type="entry name" value="PANNEXIN"/>
    <property type="match status" value="1"/>
</dbReference>
<evidence type="ECO:0000256" key="9">
    <source>
        <dbReference type="ARBA" id="ARBA00023065"/>
    </source>
</evidence>
<dbReference type="PANTHER" id="PTHR11893">
    <property type="entry name" value="INNEXIN"/>
    <property type="match status" value="1"/>
</dbReference>
<evidence type="ECO:0000313" key="15">
    <source>
        <dbReference type="Proteomes" id="UP000276991"/>
    </source>
</evidence>
<sequence length="463" mass="54561">MLGIPFLDSAFLKIFSPTTYDDRIDRLNYFVTSSLLTFFAILVSAKQYVGSPIQCWVPMEFKSGWEQYTEDYCFIQNTYWVHFDDPVPEDVNDRHGAEIGYYQWVPIMLVLQALMFFIPEWIWKTLNKQSGLDLDTIVKEAKNLRTSKCNERTKELEKLALFVEECLEFDTPHHQNRYFCFNYGYSLGSYVTLLYLFMKSLFVINIFSQFMILNNFLGTSHSLWGFQILLDLWQGREWLDSGVFPRVTMCDFKVRRLANIHRFWFLFVAASTLLNFIYFVYNTILASNRERTARLLLLHMKLDETPTDQAILRRFVHKALRPDGVLLLRFIDMYAGGMMARDLCGQLFADFYREQYHRATGSHTTKSSSPSPDDGFTETQYDPEKAKLRKEHTHDRGWALWHLVKNTSIASSERFTNGAEYIEFILFFRENDISVIHTELAILDFYLVELTYAYSADRIYRVC</sequence>
<dbReference type="AlphaFoldDB" id="A0A498S9L7"/>
<feature type="transmembrane region" description="Helical" evidence="12">
    <location>
        <begin position="27"/>
        <end position="45"/>
    </location>
</feature>
<organism evidence="14 15">
    <name type="scientific">Acanthocheilonema viteae</name>
    <name type="common">Filarial nematode worm</name>
    <name type="synonym">Dipetalonema viteae</name>
    <dbReference type="NCBI Taxonomy" id="6277"/>
    <lineage>
        <taxon>Eukaryota</taxon>
        <taxon>Metazoa</taxon>
        <taxon>Ecdysozoa</taxon>
        <taxon>Nematoda</taxon>
        <taxon>Chromadorea</taxon>
        <taxon>Rhabditida</taxon>
        <taxon>Spirurina</taxon>
        <taxon>Spiruromorpha</taxon>
        <taxon>Filarioidea</taxon>
        <taxon>Onchocercidae</taxon>
        <taxon>Acanthocheilonema</taxon>
    </lineage>
</organism>
<dbReference type="GO" id="GO:0005886">
    <property type="term" value="C:plasma membrane"/>
    <property type="evidence" value="ECO:0007669"/>
    <property type="project" value="UniProtKB-SubCell"/>
</dbReference>
<reference evidence="14 15" key="1">
    <citation type="submission" date="2018-08" db="EMBL/GenBank/DDBJ databases">
        <authorList>
            <person name="Laetsch R D."/>
            <person name="Stevens L."/>
            <person name="Kumar S."/>
            <person name="Blaxter L. M."/>
        </authorList>
    </citation>
    <scope>NUCLEOTIDE SEQUENCE [LARGE SCALE GENOMIC DNA]</scope>
</reference>
<comment type="function">
    <text evidence="12">Structural component of the gap junctions.</text>
</comment>
<dbReference type="Proteomes" id="UP000276991">
    <property type="component" value="Unassembled WGS sequence"/>
</dbReference>
<comment type="subcellular location">
    <subcellularLocation>
        <location evidence="1">Cell junction</location>
        <location evidence="1">Gap junction</location>
    </subcellularLocation>
    <subcellularLocation>
        <location evidence="2 12">Cell membrane</location>
        <topology evidence="2 12">Multi-pass membrane protein</topology>
    </subcellularLocation>
</comment>
<dbReference type="InterPro" id="IPR000990">
    <property type="entry name" value="Innexin"/>
</dbReference>
<protein>
    <recommendedName>
        <fullName evidence="12">Innexin</fullName>
    </recommendedName>
</protein>
<keyword evidence="11 12" id="KW-0407">Ion channel</keyword>
<evidence type="ECO:0000256" key="5">
    <source>
        <dbReference type="ARBA" id="ARBA00022692"/>
    </source>
</evidence>
<comment type="similarity">
    <text evidence="12">Belongs to the pannexin family.</text>
</comment>
<accession>A0A498S9L7</accession>
<keyword evidence="15" id="KW-1185">Reference proteome</keyword>
<evidence type="ECO:0000256" key="10">
    <source>
        <dbReference type="ARBA" id="ARBA00023136"/>
    </source>
</evidence>
<feature type="transmembrane region" description="Helical" evidence="12">
    <location>
        <begin position="263"/>
        <end position="281"/>
    </location>
</feature>
<keyword evidence="9 12" id="KW-0406">Ion transport</keyword>
<proteinExistence type="inferred from homology"/>
<evidence type="ECO:0000256" key="2">
    <source>
        <dbReference type="ARBA" id="ARBA00004651"/>
    </source>
</evidence>
<evidence type="ECO:0000256" key="13">
    <source>
        <dbReference type="SAM" id="MobiDB-lite"/>
    </source>
</evidence>
<dbReference type="GO" id="GO:0005243">
    <property type="term" value="F:gap junction channel activity"/>
    <property type="evidence" value="ECO:0007669"/>
    <property type="project" value="TreeGrafter"/>
</dbReference>
<keyword evidence="3 12" id="KW-0813">Transport</keyword>
<dbReference type="Pfam" id="PF00876">
    <property type="entry name" value="Innexin"/>
    <property type="match status" value="2"/>
</dbReference>
<gene>
    <name evidence="12" type="primary">inx</name>
    <name evidence="14" type="ORF">NAV_LOCUS3488</name>
</gene>
<evidence type="ECO:0000313" key="14">
    <source>
        <dbReference type="EMBL" id="VBB28658.1"/>
    </source>
</evidence>
<feature type="transmembrane region" description="Helical" evidence="12">
    <location>
        <begin position="187"/>
        <end position="207"/>
    </location>
</feature>